<dbReference type="EMBL" id="LAZR01002808">
    <property type="protein sequence ID" value="KKN25352.1"/>
    <property type="molecule type" value="Genomic_DNA"/>
</dbReference>
<proteinExistence type="predicted"/>
<dbReference type="AlphaFoldDB" id="A0A0F9PLB2"/>
<protein>
    <submittedName>
        <fullName evidence="1">Uncharacterized protein</fullName>
    </submittedName>
</protein>
<accession>A0A0F9PLB2</accession>
<comment type="caution">
    <text evidence="1">The sequence shown here is derived from an EMBL/GenBank/DDBJ whole genome shotgun (WGS) entry which is preliminary data.</text>
</comment>
<reference evidence="1" key="1">
    <citation type="journal article" date="2015" name="Nature">
        <title>Complex archaea that bridge the gap between prokaryotes and eukaryotes.</title>
        <authorList>
            <person name="Spang A."/>
            <person name="Saw J.H."/>
            <person name="Jorgensen S.L."/>
            <person name="Zaremba-Niedzwiedzka K."/>
            <person name="Martijn J."/>
            <person name="Lind A.E."/>
            <person name="van Eijk R."/>
            <person name="Schleper C."/>
            <person name="Guy L."/>
            <person name="Ettema T.J."/>
        </authorList>
    </citation>
    <scope>NUCLEOTIDE SEQUENCE</scope>
</reference>
<gene>
    <name evidence="1" type="ORF">LCGC14_0885590</name>
</gene>
<name>A0A0F9PLB2_9ZZZZ</name>
<sequence length="65" mass="7646">MSPIEIDIVHNISDRVYNLTVMELKKINQMFNTTIKEFQSTIKDMMAIFNKAIKELSSKIDKLQR</sequence>
<evidence type="ECO:0000313" key="1">
    <source>
        <dbReference type="EMBL" id="KKN25352.1"/>
    </source>
</evidence>
<organism evidence="1">
    <name type="scientific">marine sediment metagenome</name>
    <dbReference type="NCBI Taxonomy" id="412755"/>
    <lineage>
        <taxon>unclassified sequences</taxon>
        <taxon>metagenomes</taxon>
        <taxon>ecological metagenomes</taxon>
    </lineage>
</organism>